<dbReference type="GO" id="GO:0010073">
    <property type="term" value="P:meristem maintenance"/>
    <property type="evidence" value="ECO:0007669"/>
    <property type="project" value="InterPro"/>
</dbReference>
<organism evidence="1">
    <name type="scientific">Fagus sylvatica</name>
    <name type="common">Beechnut</name>
    <dbReference type="NCBI Taxonomy" id="28930"/>
    <lineage>
        <taxon>Eukaryota</taxon>
        <taxon>Viridiplantae</taxon>
        <taxon>Streptophyta</taxon>
        <taxon>Embryophyta</taxon>
        <taxon>Tracheophyta</taxon>
        <taxon>Spermatophyta</taxon>
        <taxon>Magnoliopsida</taxon>
        <taxon>eudicotyledons</taxon>
        <taxon>Gunneridae</taxon>
        <taxon>Pentapetalae</taxon>
        <taxon>rosids</taxon>
        <taxon>fabids</taxon>
        <taxon>Fagales</taxon>
        <taxon>Fagaceae</taxon>
        <taxon>Fagus</taxon>
    </lineage>
</organism>
<gene>
    <name evidence="1" type="ORF">FSB_LOCUS44498</name>
</gene>
<proteinExistence type="predicted"/>
<dbReference type="PANTHER" id="PTHR46033:SF8">
    <property type="entry name" value="PROTEIN MAINTENANCE OF MERISTEMS-LIKE"/>
    <property type="match status" value="1"/>
</dbReference>
<sequence>MPQLALNEDITIIFRPEEHLSYRAQNGEVVRSFMSQGNPTKVLKWWGRLNSLTRSYVEMDGFKHFMETQPINSAKKSLLCVLAERWWDTTHTFHIVDVEMTIIPYDERPFADLRSLPRAFAEAPQTTIEEATRMAQGFLLYLIGTTLDYNTSQTIPSWVLQYFTHALSRRPITHQREHLRKFFNDLTHSRSPGMPKVHIERIGSIVVDKRAYNLAQFSRLFEGPGAPANVPSTSGSIPAAPLVLADIILPSWSIPLYQADGSLCKTTITRHSNVLGYPVPKDARLATHADLNYMFQLCGNMKTKMTGLSRDCFSRPPVDHFSEAVDEECYPEALAIAVLAGFFLTGDFSEIDTVVLDAIGRMDRENPIAMILGEMLIDLDELKERMCPYFKGSPLLLQIWLYEHFALITAPE</sequence>
<dbReference type="PANTHER" id="PTHR46033">
    <property type="entry name" value="PROTEIN MAIN-LIKE 2"/>
    <property type="match status" value="1"/>
</dbReference>
<name>A0A2N9HR87_FAGSY</name>
<dbReference type="AlphaFoldDB" id="A0A2N9HR87"/>
<protein>
    <recommendedName>
        <fullName evidence="2">Aminotransferase-like plant mobile domain-containing protein</fullName>
    </recommendedName>
</protein>
<accession>A0A2N9HR87</accession>
<dbReference type="InterPro" id="IPR044824">
    <property type="entry name" value="MAIN-like"/>
</dbReference>
<dbReference type="EMBL" id="OIVN01004312">
    <property type="protein sequence ID" value="SPD16616.1"/>
    <property type="molecule type" value="Genomic_DNA"/>
</dbReference>
<evidence type="ECO:0000313" key="1">
    <source>
        <dbReference type="EMBL" id="SPD16616.1"/>
    </source>
</evidence>
<reference evidence="1" key="1">
    <citation type="submission" date="2018-02" db="EMBL/GenBank/DDBJ databases">
        <authorList>
            <person name="Cohen D.B."/>
            <person name="Kent A.D."/>
        </authorList>
    </citation>
    <scope>NUCLEOTIDE SEQUENCE</scope>
</reference>
<evidence type="ECO:0008006" key="2">
    <source>
        <dbReference type="Google" id="ProtNLM"/>
    </source>
</evidence>